<evidence type="ECO:0000256" key="1">
    <source>
        <dbReference type="SAM" id="Phobius"/>
    </source>
</evidence>
<gene>
    <name evidence="2" type="ORF">SAMN05446037_10376</name>
</gene>
<sequence>MGDVQFLRYYFSRFLGHFGSPQKTIEPEQAIRSEASTNIDAIENKTTLNIEPLFFIGLPPLLVIIGMIANKLSICRIQKKFDYV</sequence>
<dbReference type="EMBL" id="FZOJ01000037">
    <property type="protein sequence ID" value="SNT06927.1"/>
    <property type="molecule type" value="Genomic_DNA"/>
</dbReference>
<keyword evidence="1" id="KW-0472">Membrane</keyword>
<proteinExistence type="predicted"/>
<reference evidence="2 3" key="1">
    <citation type="submission" date="2017-06" db="EMBL/GenBank/DDBJ databases">
        <authorList>
            <person name="Kim H.J."/>
            <person name="Triplett B.A."/>
        </authorList>
    </citation>
    <scope>NUCLEOTIDE SEQUENCE [LARGE SCALE GENOMIC DNA]</scope>
    <source>
        <strain evidence="2 3">SCA</strain>
    </source>
</reference>
<evidence type="ECO:0000313" key="3">
    <source>
        <dbReference type="Proteomes" id="UP000198304"/>
    </source>
</evidence>
<dbReference type="AlphaFoldDB" id="A0A239JM49"/>
<keyword evidence="1" id="KW-1133">Transmembrane helix</keyword>
<organism evidence="2 3">
    <name type="scientific">Anaerovirgula multivorans</name>
    <dbReference type="NCBI Taxonomy" id="312168"/>
    <lineage>
        <taxon>Bacteria</taxon>
        <taxon>Bacillati</taxon>
        <taxon>Bacillota</taxon>
        <taxon>Clostridia</taxon>
        <taxon>Peptostreptococcales</taxon>
        <taxon>Natronincolaceae</taxon>
        <taxon>Anaerovirgula</taxon>
    </lineage>
</organism>
<evidence type="ECO:0000313" key="2">
    <source>
        <dbReference type="EMBL" id="SNT06927.1"/>
    </source>
</evidence>
<keyword evidence="1" id="KW-0812">Transmembrane</keyword>
<feature type="transmembrane region" description="Helical" evidence="1">
    <location>
        <begin position="53"/>
        <end position="70"/>
    </location>
</feature>
<dbReference type="Proteomes" id="UP000198304">
    <property type="component" value="Unassembled WGS sequence"/>
</dbReference>
<name>A0A239JM49_9FIRM</name>
<accession>A0A239JM49</accession>
<protein>
    <submittedName>
        <fullName evidence="2">Uncharacterized protein</fullName>
    </submittedName>
</protein>
<keyword evidence="3" id="KW-1185">Reference proteome</keyword>